<dbReference type="EMBL" id="CP095061">
    <property type="protein sequence ID" value="UOQ68260.1"/>
    <property type="molecule type" value="Genomic_DNA"/>
</dbReference>
<sequence length="158" mass="17395">MSFVLPVIVFATSMLFGCKPITSAGIALVCISASWFVHWGTEVDITLGLQRTYYTVVGYSYGNWKPLPPIAGITLKYFSTISYNVTPSSRTSWGIWNDAKKRDEEIIIMMSVTQSSTGIIIKTAPLSELQVALEYAQGLAKQLNVPLNTYLPAHIAVE</sequence>
<name>A0ABY4GBH4_9BACT</name>
<organism evidence="1 2">
    <name type="scientific">Hymenobacter volaticus</name>
    <dbReference type="NCBI Taxonomy" id="2932254"/>
    <lineage>
        <taxon>Bacteria</taxon>
        <taxon>Pseudomonadati</taxon>
        <taxon>Bacteroidota</taxon>
        <taxon>Cytophagia</taxon>
        <taxon>Cytophagales</taxon>
        <taxon>Hymenobacteraceae</taxon>
        <taxon>Hymenobacter</taxon>
    </lineage>
</organism>
<proteinExistence type="predicted"/>
<gene>
    <name evidence="1" type="ORF">MUN86_10635</name>
</gene>
<evidence type="ECO:0000313" key="2">
    <source>
        <dbReference type="Proteomes" id="UP000830401"/>
    </source>
</evidence>
<protein>
    <submittedName>
        <fullName evidence="1">Uncharacterized protein</fullName>
    </submittedName>
</protein>
<evidence type="ECO:0000313" key="1">
    <source>
        <dbReference type="EMBL" id="UOQ68260.1"/>
    </source>
</evidence>
<dbReference type="RefSeq" id="WP_245125134.1">
    <property type="nucleotide sequence ID" value="NZ_CP095061.1"/>
</dbReference>
<accession>A0ABY4GBH4</accession>
<reference evidence="1" key="1">
    <citation type="submission" date="2022-04" db="EMBL/GenBank/DDBJ databases">
        <title>Hymenobacter sp. isolated from the air.</title>
        <authorList>
            <person name="Won M."/>
            <person name="Lee C.-M."/>
            <person name="Woen H.-Y."/>
            <person name="Kwon S.-W."/>
        </authorList>
    </citation>
    <scope>NUCLEOTIDE SEQUENCE</scope>
    <source>
        <strain evidence="1">5420S-77</strain>
    </source>
</reference>
<dbReference type="Proteomes" id="UP000830401">
    <property type="component" value="Chromosome"/>
</dbReference>
<keyword evidence="2" id="KW-1185">Reference proteome</keyword>